<reference evidence="2" key="1">
    <citation type="journal article" date="2008" name="Nat. Genet.">
        <title>The Pristionchus pacificus genome provides a unique perspective on nematode lifestyle and parasitism.</title>
        <authorList>
            <person name="Dieterich C."/>
            <person name="Clifton S.W."/>
            <person name="Schuster L.N."/>
            <person name="Chinwalla A."/>
            <person name="Delehaunty K."/>
            <person name="Dinkelacker I."/>
            <person name="Fulton L."/>
            <person name="Fulton R."/>
            <person name="Godfrey J."/>
            <person name="Minx P."/>
            <person name="Mitreva M."/>
            <person name="Roeseler W."/>
            <person name="Tian H."/>
            <person name="Witte H."/>
            <person name="Yang S.P."/>
            <person name="Wilson R.K."/>
            <person name="Sommer R.J."/>
        </authorList>
    </citation>
    <scope>NUCLEOTIDE SEQUENCE [LARGE SCALE GENOMIC DNA]</scope>
    <source>
        <strain evidence="2">PS312</strain>
    </source>
</reference>
<evidence type="ECO:0000313" key="1">
    <source>
        <dbReference type="EnsemblMetazoa" id="PPA42137.1"/>
    </source>
</evidence>
<accession>A0A2A6C0N3</accession>
<organism evidence="1 2">
    <name type="scientific">Pristionchus pacificus</name>
    <name type="common">Parasitic nematode worm</name>
    <dbReference type="NCBI Taxonomy" id="54126"/>
    <lineage>
        <taxon>Eukaryota</taxon>
        <taxon>Metazoa</taxon>
        <taxon>Ecdysozoa</taxon>
        <taxon>Nematoda</taxon>
        <taxon>Chromadorea</taxon>
        <taxon>Rhabditida</taxon>
        <taxon>Rhabditina</taxon>
        <taxon>Diplogasteromorpha</taxon>
        <taxon>Diplogasteroidea</taxon>
        <taxon>Neodiplogasteridae</taxon>
        <taxon>Pristionchus</taxon>
    </lineage>
</organism>
<keyword evidence="2" id="KW-1185">Reference proteome</keyword>
<sequence>MMQAHPVESLALARVYASVRPPSYARDEEVHGILMSAASQID</sequence>
<gene>
    <name evidence="1" type="primary">WBGene00280506</name>
</gene>
<proteinExistence type="predicted"/>
<dbReference type="Proteomes" id="UP000005239">
    <property type="component" value="Unassembled WGS sequence"/>
</dbReference>
<dbReference type="EnsemblMetazoa" id="PPA42137.1">
    <property type="protein sequence ID" value="PPA42137.1"/>
    <property type="gene ID" value="WBGene00280506"/>
</dbReference>
<dbReference type="AlphaFoldDB" id="A0A2A6C0N3"/>
<name>A0A2A6C0N3_PRIPA</name>
<evidence type="ECO:0000313" key="2">
    <source>
        <dbReference type="Proteomes" id="UP000005239"/>
    </source>
</evidence>
<accession>A0A8R1YXY8</accession>
<reference evidence="1" key="2">
    <citation type="submission" date="2022-06" db="UniProtKB">
        <authorList>
            <consortium name="EnsemblMetazoa"/>
        </authorList>
    </citation>
    <scope>IDENTIFICATION</scope>
    <source>
        <strain evidence="1">PS312</strain>
    </source>
</reference>
<protein>
    <submittedName>
        <fullName evidence="1">Uncharacterized protein</fullName>
    </submittedName>
</protein>